<dbReference type="AlphaFoldDB" id="G7UWH9"/>
<dbReference type="eggNOG" id="COG1309">
    <property type="taxonomic scope" value="Bacteria"/>
</dbReference>
<dbReference type="KEGG" id="psd:DSC_09180"/>
<dbReference type="Pfam" id="PF00440">
    <property type="entry name" value="TetR_N"/>
    <property type="match status" value="1"/>
</dbReference>
<dbReference type="GO" id="GO:0000976">
    <property type="term" value="F:transcription cis-regulatory region binding"/>
    <property type="evidence" value="ECO:0007669"/>
    <property type="project" value="TreeGrafter"/>
</dbReference>
<accession>G7UWH9</accession>
<evidence type="ECO:0000313" key="4">
    <source>
        <dbReference type="EMBL" id="AER56486.1"/>
    </source>
</evidence>
<dbReference type="EMBL" id="CP003093">
    <property type="protein sequence ID" value="AER56486.1"/>
    <property type="molecule type" value="Genomic_DNA"/>
</dbReference>
<evidence type="ECO:0000256" key="1">
    <source>
        <dbReference type="ARBA" id="ARBA00023125"/>
    </source>
</evidence>
<dbReference type="PANTHER" id="PTHR30055:SF237">
    <property type="entry name" value="TRANSCRIPTIONAL REPRESSOR MCE3R"/>
    <property type="match status" value="1"/>
</dbReference>
<dbReference type="InterPro" id="IPR036271">
    <property type="entry name" value="Tet_transcr_reg_TetR-rel_C_sf"/>
</dbReference>
<evidence type="ECO:0000259" key="3">
    <source>
        <dbReference type="PROSITE" id="PS50977"/>
    </source>
</evidence>
<dbReference type="PROSITE" id="PS01081">
    <property type="entry name" value="HTH_TETR_1"/>
    <property type="match status" value="1"/>
</dbReference>
<dbReference type="Gene3D" id="1.10.357.10">
    <property type="entry name" value="Tetracycline Repressor, domain 2"/>
    <property type="match status" value="1"/>
</dbReference>
<keyword evidence="1 2" id="KW-0238">DNA-binding</keyword>
<gene>
    <name evidence="4" type="ordered locus">DSC_09180</name>
</gene>
<keyword evidence="5" id="KW-1185">Reference proteome</keyword>
<dbReference type="InterPro" id="IPR041490">
    <property type="entry name" value="KstR2_TetR_C"/>
</dbReference>
<dbReference type="PANTHER" id="PTHR30055">
    <property type="entry name" value="HTH-TYPE TRANSCRIPTIONAL REGULATOR RUTR"/>
    <property type="match status" value="1"/>
</dbReference>
<feature type="domain" description="HTH tetR-type" evidence="3">
    <location>
        <begin position="1"/>
        <end position="48"/>
    </location>
</feature>
<reference evidence="4 5" key="1">
    <citation type="journal article" date="2012" name="J. Bacteriol.">
        <title>Complete Genome Sequence of the BTEX-Degrading Bacterium Pseudoxanthomonas spadix BD-a59.</title>
        <authorList>
            <person name="Lee S.H."/>
            <person name="Jin H.M."/>
            <person name="Lee H.J."/>
            <person name="Kim J.M."/>
            <person name="Jeon C.O."/>
        </authorList>
    </citation>
    <scope>NUCLEOTIDE SEQUENCE [LARGE SCALE GENOMIC DNA]</scope>
    <source>
        <strain evidence="4 5">BD-a59</strain>
    </source>
</reference>
<sequence length="191" mass="21441">MFEEKGYQGASVRDITHAVGITSGSFFYHFATKEDVLFAVLEGGMTEGLQVVARKLDGARTPRERLHALISGHLEALHSEYSYAHKVWLREWRQISPEKRLPLEALSQTYRNVWLSVLQEVKSEGLIATDTALFRRNAVGALNWTIHWVRNPTPEQLRRLADDFVYALLNEARPGDAVVAGPDMGGAEPGR</sequence>
<dbReference type="Proteomes" id="UP000005870">
    <property type="component" value="Chromosome"/>
</dbReference>
<organism evidence="4 5">
    <name type="scientific">Pseudoxanthomonas spadix (strain BD-a59)</name>
    <dbReference type="NCBI Taxonomy" id="1045855"/>
    <lineage>
        <taxon>Bacteria</taxon>
        <taxon>Pseudomonadati</taxon>
        <taxon>Pseudomonadota</taxon>
        <taxon>Gammaproteobacteria</taxon>
        <taxon>Lysobacterales</taxon>
        <taxon>Lysobacteraceae</taxon>
        <taxon>Pseudoxanthomonas</taxon>
    </lineage>
</organism>
<proteinExistence type="predicted"/>
<protein>
    <submittedName>
        <fullName evidence="4">TetR family transcriptional regulator</fullName>
    </submittedName>
</protein>
<evidence type="ECO:0000313" key="5">
    <source>
        <dbReference type="Proteomes" id="UP000005870"/>
    </source>
</evidence>
<dbReference type="Pfam" id="PF17932">
    <property type="entry name" value="TetR_C_24"/>
    <property type="match status" value="1"/>
</dbReference>
<evidence type="ECO:0000256" key="2">
    <source>
        <dbReference type="PROSITE-ProRule" id="PRU00335"/>
    </source>
</evidence>
<dbReference type="HOGENOM" id="CLU_069356_12_4_6"/>
<dbReference type="PROSITE" id="PS50977">
    <property type="entry name" value="HTH_TETR_2"/>
    <property type="match status" value="1"/>
</dbReference>
<dbReference type="InterPro" id="IPR050109">
    <property type="entry name" value="HTH-type_TetR-like_transc_reg"/>
</dbReference>
<dbReference type="SUPFAM" id="SSF46689">
    <property type="entry name" value="Homeodomain-like"/>
    <property type="match status" value="1"/>
</dbReference>
<feature type="DNA-binding region" description="H-T-H motif" evidence="2">
    <location>
        <begin position="11"/>
        <end position="30"/>
    </location>
</feature>
<dbReference type="InterPro" id="IPR023772">
    <property type="entry name" value="DNA-bd_HTH_TetR-type_CS"/>
</dbReference>
<dbReference type="GO" id="GO:0003700">
    <property type="term" value="F:DNA-binding transcription factor activity"/>
    <property type="evidence" value="ECO:0007669"/>
    <property type="project" value="TreeGrafter"/>
</dbReference>
<name>G7UWH9_PSEUP</name>
<dbReference type="InterPro" id="IPR001647">
    <property type="entry name" value="HTH_TetR"/>
</dbReference>
<dbReference type="STRING" id="1045855.DSC_09180"/>
<dbReference type="SUPFAM" id="SSF48498">
    <property type="entry name" value="Tetracyclin repressor-like, C-terminal domain"/>
    <property type="match status" value="1"/>
</dbReference>
<dbReference type="InterPro" id="IPR009057">
    <property type="entry name" value="Homeodomain-like_sf"/>
</dbReference>